<organism evidence="1">
    <name type="scientific">Brugia malayi</name>
    <name type="common">Filarial nematode worm</name>
    <dbReference type="NCBI Taxonomy" id="6279"/>
    <lineage>
        <taxon>Eukaryota</taxon>
        <taxon>Metazoa</taxon>
        <taxon>Ecdysozoa</taxon>
        <taxon>Nematoda</taxon>
        <taxon>Chromadorea</taxon>
        <taxon>Rhabditida</taxon>
        <taxon>Spirurina</taxon>
        <taxon>Spiruromorpha</taxon>
        <taxon>Filarioidea</taxon>
        <taxon>Onchocercidae</taxon>
        <taxon>Brugia</taxon>
    </lineage>
</organism>
<dbReference type="AlphaFoldDB" id="A8PC56"/>
<evidence type="ECO:0000313" key="1">
    <source>
        <dbReference type="EMBL" id="EDP35355.1"/>
    </source>
</evidence>
<name>A8PC56_BRUMA</name>
<accession>A8PC56</accession>
<sequence>MSSHIIASHQPAKERLVNLLKEINQLEINSPEPNMTIEKKKIFM</sequence>
<dbReference type="EMBL" id="DS239037">
    <property type="protein sequence ID" value="EDP35355.1"/>
    <property type="molecule type" value="Genomic_DNA"/>
</dbReference>
<gene>
    <name evidence="1" type="ORF">Bm1_21720</name>
</gene>
<protein>
    <submittedName>
        <fullName evidence="1">Uncharacterized protein</fullName>
    </submittedName>
</protein>
<reference evidence="1" key="1">
    <citation type="journal article" date="2007" name="Science">
        <title>Draft genome of the filarial nematode parasite Brugia malayi.</title>
        <authorList>
            <person name="Ghedin E."/>
            <person name="Wang S."/>
            <person name="Spiro D."/>
            <person name="Caler E."/>
            <person name="Zhao Q."/>
            <person name="Crabtree J."/>
            <person name="Allen J.E."/>
            <person name="Delcher A.L."/>
            <person name="Guiliano D.B."/>
            <person name="Miranda-Saavedra D."/>
            <person name="Angiuoli S.V."/>
            <person name="Creasy T."/>
            <person name="Amedeo P."/>
            <person name="Haas B."/>
            <person name="El-Sayed N.M."/>
            <person name="Wortman J.R."/>
            <person name="Feldblyum T."/>
            <person name="Tallon L."/>
            <person name="Schatz M."/>
            <person name="Shumway M."/>
            <person name="Koo H."/>
            <person name="Salzberg S.L."/>
            <person name="Schobel S."/>
            <person name="Pertea M."/>
            <person name="Pop M."/>
            <person name="White O."/>
            <person name="Barton G.J."/>
            <person name="Carlow C.K."/>
            <person name="Crawford M.J."/>
            <person name="Daub J."/>
            <person name="Dimmic M.W."/>
            <person name="Estes C.F."/>
            <person name="Foster J.M."/>
            <person name="Ganatra M."/>
            <person name="Gregory W.F."/>
            <person name="Johnson N.M."/>
            <person name="Jin J."/>
            <person name="Komuniecki R."/>
            <person name="Korf I."/>
            <person name="Kumar S."/>
            <person name="Laney S."/>
            <person name="Li B.W."/>
            <person name="Li W."/>
            <person name="Lindblom T.H."/>
            <person name="Lustigman S."/>
            <person name="Ma D."/>
            <person name="Maina C.V."/>
            <person name="Martin D.M."/>
            <person name="McCarter J.P."/>
            <person name="McReynolds L."/>
            <person name="Mitreva M."/>
            <person name="Nutman T.B."/>
            <person name="Parkinson J."/>
            <person name="Peregrin-Alvarez J.M."/>
            <person name="Poole C."/>
            <person name="Ren Q."/>
            <person name="Saunders L."/>
            <person name="Sluder A.E."/>
            <person name="Smith K."/>
            <person name="Stanke M."/>
            <person name="Unnasch T.R."/>
            <person name="Ware J."/>
            <person name="Wei A.D."/>
            <person name="Weil G."/>
            <person name="Williams D.J."/>
            <person name="Zhang Y."/>
            <person name="Williams S.A."/>
            <person name="Fraser-Liggett C."/>
            <person name="Slatko B."/>
            <person name="Blaxter M.L."/>
            <person name="Scott A.L."/>
        </authorList>
    </citation>
    <scope>NUCLEOTIDE SEQUENCE [LARGE SCALE GENOMIC DNA]</scope>
</reference>
<proteinExistence type="predicted"/>